<evidence type="ECO:0000256" key="6">
    <source>
        <dbReference type="ARBA" id="ARBA00022692"/>
    </source>
</evidence>
<dbReference type="InterPro" id="IPR043129">
    <property type="entry name" value="ATPase_NBD"/>
</dbReference>
<evidence type="ECO:0000256" key="2">
    <source>
        <dbReference type="ARBA" id="ARBA00005318"/>
    </source>
</evidence>
<keyword evidence="6" id="KW-0812">Transmembrane</keyword>
<dbReference type="SUPFAM" id="SSF53067">
    <property type="entry name" value="Actin-like ATPase domain"/>
    <property type="match status" value="1"/>
</dbReference>
<proteinExistence type="inferred from homology"/>
<dbReference type="GO" id="GO:0015627">
    <property type="term" value="C:type II protein secretion system complex"/>
    <property type="evidence" value="ECO:0007669"/>
    <property type="project" value="InterPro"/>
</dbReference>
<dbReference type="InterPro" id="IPR025691">
    <property type="entry name" value="GspL_pp_dom"/>
</dbReference>
<comment type="similarity">
    <text evidence="2 10">Belongs to the GSP L family.</text>
</comment>
<evidence type="ECO:0000259" key="11">
    <source>
        <dbReference type="Pfam" id="PF12693"/>
    </source>
</evidence>
<dbReference type="Gene3D" id="3.30.420.380">
    <property type="match status" value="1"/>
</dbReference>
<evidence type="ECO:0000256" key="8">
    <source>
        <dbReference type="ARBA" id="ARBA00022989"/>
    </source>
</evidence>
<dbReference type="EMBL" id="QUNR01000004">
    <property type="protein sequence ID" value="REH36835.1"/>
    <property type="molecule type" value="Genomic_DNA"/>
</dbReference>
<comment type="subcellular location">
    <subcellularLocation>
        <location evidence="1">Cell inner membrane</location>
    </subcellularLocation>
</comment>
<dbReference type="Pfam" id="PF12693">
    <property type="entry name" value="GspL_C"/>
    <property type="match status" value="1"/>
</dbReference>
<sequence length="401" mass="44616">MERLFLRLPASNSNDIAAVSYADGQWTRQGTWQSIEALANELLADRDVPVVLITPVGQDISLLIEASARQRKEAGVNLVALAEEQLGEDYERLQWTLQSIDEYQVLARGISQHYMQQWLALFHEHAIRPVAAIAETSLLPTDPEHWLWYPVAGEVFIQAAPGEAALIASADAPFVIEQLLATHKSSAPVRLRYPQGASLPTLPERISPTPAAWQDWADLLKQHAHTRWPGHSQNWLTGALAPQSQYPWAPRWKWAAAMLVLASVLMIAVDRFSAYQLSSEARMARTEAEQLYKQYFPDERRMSNLSRQFAARQSAGNALAPEIVLQLVAQTSPSIDWQIKQFDYRDNAPVRVDVSGGVLDEINAWSQALESQGVSVKIENSRLDNGVAQATLLIASTGGKR</sequence>
<evidence type="ECO:0000256" key="5">
    <source>
        <dbReference type="ARBA" id="ARBA00022519"/>
    </source>
</evidence>
<dbReference type="PIRSF" id="PIRSF015761">
    <property type="entry name" value="Protein_L"/>
    <property type="match status" value="1"/>
</dbReference>
<evidence type="ECO:0000256" key="1">
    <source>
        <dbReference type="ARBA" id="ARBA00004533"/>
    </source>
</evidence>
<evidence type="ECO:0000313" key="13">
    <source>
        <dbReference type="Proteomes" id="UP000256774"/>
    </source>
</evidence>
<organism evidence="12 13">
    <name type="scientific">Paraperlucidibaca baekdonensis</name>
    <dbReference type="NCBI Taxonomy" id="748120"/>
    <lineage>
        <taxon>Bacteria</taxon>
        <taxon>Pseudomonadati</taxon>
        <taxon>Pseudomonadota</taxon>
        <taxon>Gammaproteobacteria</taxon>
        <taxon>Moraxellales</taxon>
        <taxon>Moraxellaceae</taxon>
        <taxon>Paraperlucidibaca</taxon>
    </lineage>
</organism>
<comment type="function">
    <text evidence="10">Inner membrane component of the type II secretion system required for the energy-dependent secretion of extracellular factors such as proteases and toxins from the periplasm.</text>
</comment>
<dbReference type="RefSeq" id="WP_116208783.1">
    <property type="nucleotide sequence ID" value="NZ_QUNR01000004.1"/>
</dbReference>
<evidence type="ECO:0000256" key="3">
    <source>
        <dbReference type="ARBA" id="ARBA00022448"/>
    </source>
</evidence>
<keyword evidence="8" id="KW-1133">Transmembrane helix</keyword>
<dbReference type="NCBIfam" id="TIGR01709">
    <property type="entry name" value="typeII_sec_gspL"/>
    <property type="match status" value="1"/>
</dbReference>
<keyword evidence="7 10" id="KW-0653">Protein transport</keyword>
<dbReference type="Proteomes" id="UP000256774">
    <property type="component" value="Unassembled WGS sequence"/>
</dbReference>
<evidence type="ECO:0000256" key="10">
    <source>
        <dbReference type="PIRNR" id="PIRNR015761"/>
    </source>
</evidence>
<evidence type="ECO:0000256" key="7">
    <source>
        <dbReference type="ARBA" id="ARBA00022927"/>
    </source>
</evidence>
<dbReference type="GO" id="GO:0015628">
    <property type="term" value="P:protein secretion by the type II secretion system"/>
    <property type="evidence" value="ECO:0007669"/>
    <property type="project" value="InterPro"/>
</dbReference>
<dbReference type="InterPro" id="IPR007812">
    <property type="entry name" value="T2SS_protein-GspL"/>
</dbReference>
<dbReference type="AlphaFoldDB" id="A0A3E0H3K5"/>
<evidence type="ECO:0000313" key="12">
    <source>
        <dbReference type="EMBL" id="REH36835.1"/>
    </source>
</evidence>
<evidence type="ECO:0000256" key="4">
    <source>
        <dbReference type="ARBA" id="ARBA00022475"/>
    </source>
</evidence>
<dbReference type="GO" id="GO:0005886">
    <property type="term" value="C:plasma membrane"/>
    <property type="evidence" value="ECO:0007669"/>
    <property type="project" value="UniProtKB-SubCell"/>
</dbReference>
<keyword evidence="9" id="KW-0472">Membrane</keyword>
<keyword evidence="3 10" id="KW-0813">Transport</keyword>
<accession>A0A3E0H3K5</accession>
<gene>
    <name evidence="12" type="ORF">DFR26_1975</name>
</gene>
<evidence type="ECO:0000256" key="9">
    <source>
        <dbReference type="ARBA" id="ARBA00023136"/>
    </source>
</evidence>
<dbReference type="OrthoDB" id="6660461at2"/>
<keyword evidence="13" id="KW-1185">Reference proteome</keyword>
<keyword evidence="5" id="KW-0997">Cell inner membrane</keyword>
<dbReference type="GO" id="GO:0009276">
    <property type="term" value="C:Gram-negative-bacterium-type cell wall"/>
    <property type="evidence" value="ECO:0007669"/>
    <property type="project" value="InterPro"/>
</dbReference>
<feature type="domain" description="GspL periplasmic" evidence="11">
    <location>
        <begin position="251"/>
        <end position="315"/>
    </location>
</feature>
<name>A0A3E0H3K5_9GAMM</name>
<keyword evidence="4" id="KW-1003">Cell membrane</keyword>
<comment type="caution">
    <text evidence="12">The sequence shown here is derived from an EMBL/GenBank/DDBJ whole genome shotgun (WGS) entry which is preliminary data.</text>
</comment>
<protein>
    <recommendedName>
        <fullName evidence="10">Type II secretion system protein L</fullName>
        <shortName evidence="10">T2SS protein L</shortName>
    </recommendedName>
</protein>
<reference evidence="12 13" key="1">
    <citation type="submission" date="2018-08" db="EMBL/GenBank/DDBJ databases">
        <title>Genomic Encyclopedia of Type Strains, Phase IV (KMG-IV): sequencing the most valuable type-strain genomes for metagenomic binning, comparative biology and taxonomic classification.</title>
        <authorList>
            <person name="Goeker M."/>
        </authorList>
    </citation>
    <scope>NUCLEOTIDE SEQUENCE [LARGE SCALE GENOMIC DNA]</scope>
    <source>
        <strain evidence="12 13">DSM 26022</strain>
    </source>
</reference>